<reference evidence="1 4" key="3">
    <citation type="journal article" date="2017" name="Nat. Microbiol.">
        <title>Natural product diversity associated with the nematode symbionts Photorhabdus and Xenorhabdus.</title>
        <authorList>
            <person name="Tobias N.J."/>
            <person name="Wolff H."/>
            <person name="Djahanschiri B."/>
            <person name="Grundmann F."/>
            <person name="Kronenwerth M."/>
            <person name="Shi Y.M."/>
            <person name="Simonyi S."/>
            <person name="Grun P."/>
            <person name="Shapiro-Ilan D."/>
            <person name="Pidot S.J."/>
            <person name="Stinear T.P."/>
            <person name="Ebersberger I."/>
            <person name="Bode H.B."/>
        </authorList>
    </citation>
    <scope>NUCLEOTIDE SEQUENCE [LARGE SCALE GENOMIC DNA]</scope>
    <source>
        <strain evidence="1 4">DSM 17908</strain>
    </source>
</reference>
<dbReference type="RefSeq" id="WP_092513829.1">
    <property type="nucleotide sequence ID" value="NZ_CAWNQB010000003.1"/>
</dbReference>
<dbReference type="OrthoDB" id="8596093at2"/>
<evidence type="ECO:0000313" key="2">
    <source>
        <dbReference type="EMBL" id="SFK09612.1"/>
    </source>
</evidence>
<reference evidence="3" key="1">
    <citation type="submission" date="2016-10" db="EMBL/GenBank/DDBJ databases">
        <authorList>
            <person name="Varghese N."/>
            <person name="Submissions S."/>
        </authorList>
    </citation>
    <scope>NUCLEOTIDE SEQUENCE [LARGE SCALE GENOMIC DNA]</scope>
    <source>
        <strain evidence="3">DSM 17908</strain>
    </source>
</reference>
<dbReference type="EMBL" id="FORG01000028">
    <property type="protein sequence ID" value="SFK09612.1"/>
    <property type="molecule type" value="Genomic_DNA"/>
</dbReference>
<dbReference type="PANTHER" id="PTHR34413:SF2">
    <property type="entry name" value="PROPHAGE TAIL FIBER ASSEMBLY PROTEIN HOMOLOG TFAE-RELATED"/>
    <property type="match status" value="1"/>
</dbReference>
<dbReference type="InterPro" id="IPR003458">
    <property type="entry name" value="Phage_T4_Gp38_tail_assem"/>
</dbReference>
<dbReference type="EMBL" id="NITY01000011">
    <property type="protein sequence ID" value="PHM39253.1"/>
    <property type="molecule type" value="Genomic_DNA"/>
</dbReference>
<name>A0A1I3WQ77_9GAMM</name>
<protein>
    <submittedName>
        <fullName evidence="1">Phage tail fiber assembly</fullName>
    </submittedName>
    <submittedName>
        <fullName evidence="2">Virus tail fibre assembly protein, lambda gpK</fullName>
    </submittedName>
</protein>
<evidence type="ECO:0000313" key="1">
    <source>
        <dbReference type="EMBL" id="PHM39253.1"/>
    </source>
</evidence>
<dbReference type="PANTHER" id="PTHR34413">
    <property type="entry name" value="PROPHAGE TAIL FIBER ASSEMBLY PROTEIN HOMOLOG TFAE-RELATED-RELATED"/>
    <property type="match status" value="1"/>
</dbReference>
<dbReference type="Proteomes" id="UP000224607">
    <property type="component" value="Unassembled WGS sequence"/>
</dbReference>
<dbReference type="AlphaFoldDB" id="A0A1I3WQ77"/>
<dbReference type="STRING" id="351675.SAMN05421680_12856"/>
<keyword evidence="4" id="KW-1185">Reference proteome</keyword>
<proteinExistence type="predicted"/>
<evidence type="ECO:0000313" key="4">
    <source>
        <dbReference type="Proteomes" id="UP000224607"/>
    </source>
</evidence>
<dbReference type="InterPro" id="IPR051220">
    <property type="entry name" value="TFA_Chaperone"/>
</dbReference>
<evidence type="ECO:0000313" key="3">
    <source>
        <dbReference type="Proteomes" id="UP000198919"/>
    </source>
</evidence>
<reference evidence="2" key="2">
    <citation type="submission" date="2016-10" db="EMBL/GenBank/DDBJ databases">
        <authorList>
            <person name="de Groot N.N."/>
        </authorList>
    </citation>
    <scope>NUCLEOTIDE SEQUENCE [LARGE SCALE GENOMIC DNA]</scope>
    <source>
        <strain evidence="2">DSM 17908</strain>
    </source>
</reference>
<sequence length="143" mass="15700">MRNVNFVYSPSDNAIYPLELKPLYLNAGTWPNDTKPISDETAREFKNHAPDGKVMIAGGDGLPTWGDIPPPTPEQVQQQAEAEKLSLMSQATNAIAPLQYAVDLKMTTDGEQAALTAWKKYCVLLNRVDCSAAPDIDWPKAPE</sequence>
<organism evidence="2 3">
    <name type="scientific">Xenorhabdus mauleonii</name>
    <dbReference type="NCBI Taxonomy" id="351675"/>
    <lineage>
        <taxon>Bacteria</taxon>
        <taxon>Pseudomonadati</taxon>
        <taxon>Pseudomonadota</taxon>
        <taxon>Gammaproteobacteria</taxon>
        <taxon>Enterobacterales</taxon>
        <taxon>Morganellaceae</taxon>
        <taxon>Xenorhabdus</taxon>
    </lineage>
</organism>
<accession>A0A1I3WQ77</accession>
<dbReference type="Proteomes" id="UP000198919">
    <property type="component" value="Unassembled WGS sequence"/>
</dbReference>
<gene>
    <name evidence="2" type="ORF">SAMN05421680_12856</name>
    <name evidence="1" type="ORF">Xmau_02857</name>
</gene>
<dbReference type="Pfam" id="PF02413">
    <property type="entry name" value="Caudo_TAP"/>
    <property type="match status" value="1"/>
</dbReference>